<dbReference type="InParanoid" id="B4MZW6"/>
<feature type="region of interest" description="Disordered" evidence="1">
    <location>
        <begin position="425"/>
        <end position="465"/>
    </location>
</feature>
<feature type="compositionally biased region" description="Polar residues" evidence="1">
    <location>
        <begin position="85"/>
        <end position="97"/>
    </location>
</feature>
<protein>
    <submittedName>
        <fullName evidence="2">Uncharacterized protein</fullName>
    </submittedName>
</protein>
<reference evidence="2 3" key="1">
    <citation type="journal article" date="2007" name="Nature">
        <title>Evolution of genes and genomes on the Drosophila phylogeny.</title>
        <authorList>
            <consortium name="Drosophila 12 Genomes Consortium"/>
            <person name="Clark A.G."/>
            <person name="Eisen M.B."/>
            <person name="Smith D.R."/>
            <person name="Bergman C.M."/>
            <person name="Oliver B."/>
            <person name="Markow T.A."/>
            <person name="Kaufman T.C."/>
            <person name="Kellis M."/>
            <person name="Gelbart W."/>
            <person name="Iyer V.N."/>
            <person name="Pollard D.A."/>
            <person name="Sackton T.B."/>
            <person name="Larracuente A.M."/>
            <person name="Singh N.D."/>
            <person name="Abad J.P."/>
            <person name="Abt D.N."/>
            <person name="Adryan B."/>
            <person name="Aguade M."/>
            <person name="Akashi H."/>
            <person name="Anderson W.W."/>
            <person name="Aquadro C.F."/>
            <person name="Ardell D.H."/>
            <person name="Arguello R."/>
            <person name="Artieri C.G."/>
            <person name="Barbash D.A."/>
            <person name="Barker D."/>
            <person name="Barsanti P."/>
            <person name="Batterham P."/>
            <person name="Batzoglou S."/>
            <person name="Begun D."/>
            <person name="Bhutkar A."/>
            <person name="Blanco E."/>
            <person name="Bosak S.A."/>
            <person name="Bradley R.K."/>
            <person name="Brand A.D."/>
            <person name="Brent M.R."/>
            <person name="Brooks A.N."/>
            <person name="Brown R.H."/>
            <person name="Butlin R.K."/>
            <person name="Caggese C."/>
            <person name="Calvi B.R."/>
            <person name="Bernardo de Carvalho A."/>
            <person name="Caspi A."/>
            <person name="Castrezana S."/>
            <person name="Celniker S.E."/>
            <person name="Chang J.L."/>
            <person name="Chapple C."/>
            <person name="Chatterji S."/>
            <person name="Chinwalla A."/>
            <person name="Civetta A."/>
            <person name="Clifton S.W."/>
            <person name="Comeron J.M."/>
            <person name="Costello J.C."/>
            <person name="Coyne J.A."/>
            <person name="Daub J."/>
            <person name="David R.G."/>
            <person name="Delcher A.L."/>
            <person name="Delehaunty K."/>
            <person name="Do C.B."/>
            <person name="Ebling H."/>
            <person name="Edwards K."/>
            <person name="Eickbush T."/>
            <person name="Evans J.D."/>
            <person name="Filipski A."/>
            <person name="Findeiss S."/>
            <person name="Freyhult E."/>
            <person name="Fulton L."/>
            <person name="Fulton R."/>
            <person name="Garcia A.C."/>
            <person name="Gardiner A."/>
            <person name="Garfield D.A."/>
            <person name="Garvin B.E."/>
            <person name="Gibson G."/>
            <person name="Gilbert D."/>
            <person name="Gnerre S."/>
            <person name="Godfrey J."/>
            <person name="Good R."/>
            <person name="Gotea V."/>
            <person name="Gravely B."/>
            <person name="Greenberg A.J."/>
            <person name="Griffiths-Jones S."/>
            <person name="Gross S."/>
            <person name="Guigo R."/>
            <person name="Gustafson E.A."/>
            <person name="Haerty W."/>
            <person name="Hahn M.W."/>
            <person name="Halligan D.L."/>
            <person name="Halpern A.L."/>
            <person name="Halter G.M."/>
            <person name="Han M.V."/>
            <person name="Heger A."/>
            <person name="Hillier L."/>
            <person name="Hinrichs A.S."/>
            <person name="Holmes I."/>
            <person name="Hoskins R.A."/>
            <person name="Hubisz M.J."/>
            <person name="Hultmark D."/>
            <person name="Huntley M.A."/>
            <person name="Jaffe D.B."/>
            <person name="Jagadeeshan S."/>
            <person name="Jeck W.R."/>
            <person name="Johnson J."/>
            <person name="Jones C.D."/>
            <person name="Jordan W.C."/>
            <person name="Karpen G.H."/>
            <person name="Kataoka E."/>
            <person name="Keightley P.D."/>
            <person name="Kheradpour P."/>
            <person name="Kirkness E.F."/>
            <person name="Koerich L.B."/>
            <person name="Kristiansen K."/>
            <person name="Kudrna D."/>
            <person name="Kulathinal R.J."/>
            <person name="Kumar S."/>
            <person name="Kwok R."/>
            <person name="Lander E."/>
            <person name="Langley C.H."/>
            <person name="Lapoint R."/>
            <person name="Lazzaro B.P."/>
            <person name="Lee S.J."/>
            <person name="Levesque L."/>
            <person name="Li R."/>
            <person name="Lin C.F."/>
            <person name="Lin M.F."/>
            <person name="Lindblad-Toh K."/>
            <person name="Llopart A."/>
            <person name="Long M."/>
            <person name="Low L."/>
            <person name="Lozovsky E."/>
            <person name="Lu J."/>
            <person name="Luo M."/>
            <person name="Machado C.A."/>
            <person name="Makalowski W."/>
            <person name="Marzo M."/>
            <person name="Matsuda M."/>
            <person name="Matzkin L."/>
            <person name="McAllister B."/>
            <person name="McBride C.S."/>
            <person name="McKernan B."/>
            <person name="McKernan K."/>
            <person name="Mendez-Lago M."/>
            <person name="Minx P."/>
            <person name="Mollenhauer M.U."/>
            <person name="Montooth K."/>
            <person name="Mount S.M."/>
            <person name="Mu X."/>
            <person name="Myers E."/>
            <person name="Negre B."/>
            <person name="Newfeld S."/>
            <person name="Nielsen R."/>
            <person name="Noor M.A."/>
            <person name="O'Grady P."/>
            <person name="Pachter L."/>
            <person name="Papaceit M."/>
            <person name="Parisi M.J."/>
            <person name="Parisi M."/>
            <person name="Parts L."/>
            <person name="Pedersen J.S."/>
            <person name="Pesole G."/>
            <person name="Phillippy A.M."/>
            <person name="Ponting C.P."/>
            <person name="Pop M."/>
            <person name="Porcelli D."/>
            <person name="Powell J.R."/>
            <person name="Prohaska S."/>
            <person name="Pruitt K."/>
            <person name="Puig M."/>
            <person name="Quesneville H."/>
            <person name="Ram K.R."/>
            <person name="Rand D."/>
            <person name="Rasmussen M.D."/>
            <person name="Reed L.K."/>
            <person name="Reenan R."/>
            <person name="Reily A."/>
            <person name="Remington K.A."/>
            <person name="Rieger T.T."/>
            <person name="Ritchie M.G."/>
            <person name="Robin C."/>
            <person name="Rogers Y.H."/>
            <person name="Rohde C."/>
            <person name="Rozas J."/>
            <person name="Rubenfield M.J."/>
            <person name="Ruiz A."/>
            <person name="Russo S."/>
            <person name="Salzberg S.L."/>
            <person name="Sanchez-Gracia A."/>
            <person name="Saranga D.J."/>
            <person name="Sato H."/>
            <person name="Schaeffer S.W."/>
            <person name="Schatz M.C."/>
            <person name="Schlenke T."/>
            <person name="Schwartz R."/>
            <person name="Segarra C."/>
            <person name="Singh R.S."/>
            <person name="Sirot L."/>
            <person name="Sirota M."/>
            <person name="Sisneros N.B."/>
            <person name="Smith C.D."/>
            <person name="Smith T.F."/>
            <person name="Spieth J."/>
            <person name="Stage D.E."/>
            <person name="Stark A."/>
            <person name="Stephan W."/>
            <person name="Strausberg R.L."/>
            <person name="Strempel S."/>
            <person name="Sturgill D."/>
            <person name="Sutton G."/>
            <person name="Sutton G.G."/>
            <person name="Tao W."/>
            <person name="Teichmann S."/>
            <person name="Tobari Y.N."/>
            <person name="Tomimura Y."/>
            <person name="Tsolas J.M."/>
            <person name="Valente V.L."/>
            <person name="Venter E."/>
            <person name="Venter J.C."/>
            <person name="Vicario S."/>
            <person name="Vieira F.G."/>
            <person name="Vilella A.J."/>
            <person name="Villasante A."/>
            <person name="Walenz B."/>
            <person name="Wang J."/>
            <person name="Wasserman M."/>
            <person name="Watts T."/>
            <person name="Wilson D."/>
            <person name="Wilson R.K."/>
            <person name="Wing R.A."/>
            <person name="Wolfner M.F."/>
            <person name="Wong A."/>
            <person name="Wong G.K."/>
            <person name="Wu C.I."/>
            <person name="Wu G."/>
            <person name="Yamamoto D."/>
            <person name="Yang H.P."/>
            <person name="Yang S.P."/>
            <person name="Yorke J.A."/>
            <person name="Yoshida K."/>
            <person name="Zdobnov E."/>
            <person name="Zhang P."/>
            <person name="Zhang Y."/>
            <person name="Zimin A.V."/>
            <person name="Baldwin J."/>
            <person name="Abdouelleil A."/>
            <person name="Abdulkadir J."/>
            <person name="Abebe A."/>
            <person name="Abera B."/>
            <person name="Abreu J."/>
            <person name="Acer S.C."/>
            <person name="Aftuck L."/>
            <person name="Alexander A."/>
            <person name="An P."/>
            <person name="Anderson E."/>
            <person name="Anderson S."/>
            <person name="Arachi H."/>
            <person name="Azer M."/>
            <person name="Bachantsang P."/>
            <person name="Barry A."/>
            <person name="Bayul T."/>
            <person name="Berlin A."/>
            <person name="Bessette D."/>
            <person name="Bloom T."/>
            <person name="Blye J."/>
            <person name="Boguslavskiy L."/>
            <person name="Bonnet C."/>
            <person name="Boukhgalter B."/>
            <person name="Bourzgui I."/>
            <person name="Brown A."/>
            <person name="Cahill P."/>
            <person name="Channer S."/>
            <person name="Cheshatsang Y."/>
            <person name="Chuda L."/>
            <person name="Citroen M."/>
            <person name="Collymore A."/>
            <person name="Cooke P."/>
            <person name="Costello M."/>
            <person name="D'Aco K."/>
            <person name="Daza R."/>
            <person name="De Haan G."/>
            <person name="DeGray S."/>
            <person name="DeMaso C."/>
            <person name="Dhargay N."/>
            <person name="Dooley K."/>
            <person name="Dooley E."/>
            <person name="Doricent M."/>
            <person name="Dorje P."/>
            <person name="Dorjee K."/>
            <person name="Dupes A."/>
            <person name="Elong R."/>
            <person name="Falk J."/>
            <person name="Farina A."/>
            <person name="Faro S."/>
            <person name="Ferguson D."/>
            <person name="Fisher S."/>
            <person name="Foley C.D."/>
            <person name="Franke A."/>
            <person name="Friedrich D."/>
            <person name="Gadbois L."/>
            <person name="Gearin G."/>
            <person name="Gearin C.R."/>
            <person name="Giannoukos G."/>
            <person name="Goode T."/>
            <person name="Graham J."/>
            <person name="Grandbois E."/>
            <person name="Grewal S."/>
            <person name="Gyaltsen K."/>
            <person name="Hafez N."/>
            <person name="Hagos B."/>
            <person name="Hall J."/>
            <person name="Henson C."/>
            <person name="Hollinger A."/>
            <person name="Honan T."/>
            <person name="Huard M.D."/>
            <person name="Hughes L."/>
            <person name="Hurhula B."/>
            <person name="Husby M.E."/>
            <person name="Kamat A."/>
            <person name="Kanga B."/>
            <person name="Kashin S."/>
            <person name="Khazanovich D."/>
            <person name="Kisner P."/>
            <person name="Lance K."/>
            <person name="Lara M."/>
            <person name="Lee W."/>
            <person name="Lennon N."/>
            <person name="Letendre F."/>
            <person name="LeVine R."/>
            <person name="Lipovsky A."/>
            <person name="Liu X."/>
            <person name="Liu J."/>
            <person name="Liu S."/>
            <person name="Lokyitsang T."/>
            <person name="Lokyitsang Y."/>
            <person name="Lubonja R."/>
            <person name="Lui A."/>
            <person name="MacDonald P."/>
            <person name="Magnisalis V."/>
            <person name="Maru K."/>
            <person name="Matthews C."/>
            <person name="McCusker W."/>
            <person name="McDonough S."/>
            <person name="Mehta T."/>
            <person name="Meldrim J."/>
            <person name="Meneus L."/>
            <person name="Mihai O."/>
            <person name="Mihalev A."/>
            <person name="Mihova T."/>
            <person name="Mittelman R."/>
            <person name="Mlenga V."/>
            <person name="Montmayeur A."/>
            <person name="Mulrain L."/>
            <person name="Navidi A."/>
            <person name="Naylor J."/>
            <person name="Negash T."/>
            <person name="Nguyen T."/>
            <person name="Nguyen N."/>
            <person name="Nicol R."/>
            <person name="Norbu C."/>
            <person name="Norbu N."/>
            <person name="Novod N."/>
            <person name="O'Neill B."/>
            <person name="Osman S."/>
            <person name="Markiewicz E."/>
            <person name="Oyono O.L."/>
            <person name="Patti C."/>
            <person name="Phunkhang P."/>
            <person name="Pierre F."/>
            <person name="Priest M."/>
            <person name="Raghuraman S."/>
            <person name="Rege F."/>
            <person name="Reyes R."/>
            <person name="Rise C."/>
            <person name="Rogov P."/>
            <person name="Ross K."/>
            <person name="Ryan E."/>
            <person name="Settipalli S."/>
            <person name="Shea T."/>
            <person name="Sherpa N."/>
            <person name="Shi L."/>
            <person name="Shih D."/>
            <person name="Sparrow T."/>
            <person name="Spaulding J."/>
            <person name="Stalker J."/>
            <person name="Stange-Thomann N."/>
            <person name="Stavropoulos S."/>
            <person name="Stone C."/>
            <person name="Strader C."/>
            <person name="Tesfaye S."/>
            <person name="Thomson T."/>
            <person name="Thoulutsang Y."/>
            <person name="Thoulutsang D."/>
            <person name="Topham K."/>
            <person name="Topping I."/>
            <person name="Tsamla T."/>
            <person name="Vassiliev H."/>
            <person name="Vo A."/>
            <person name="Wangchuk T."/>
            <person name="Wangdi T."/>
            <person name="Weiand M."/>
            <person name="Wilkinson J."/>
            <person name="Wilson A."/>
            <person name="Yadav S."/>
            <person name="Young G."/>
            <person name="Yu Q."/>
            <person name="Zembek L."/>
            <person name="Zhong D."/>
            <person name="Zimmer A."/>
            <person name="Zwirko Z."/>
            <person name="Jaffe D.B."/>
            <person name="Alvarez P."/>
            <person name="Brockman W."/>
            <person name="Butler J."/>
            <person name="Chin C."/>
            <person name="Gnerre S."/>
            <person name="Grabherr M."/>
            <person name="Kleber M."/>
            <person name="Mauceli E."/>
            <person name="MacCallum I."/>
        </authorList>
    </citation>
    <scope>NUCLEOTIDE SEQUENCE [LARGE SCALE GENOMIC DNA]</scope>
    <source>
        <strain evidence="3">Tucson 14030-0811.24</strain>
    </source>
</reference>
<evidence type="ECO:0000313" key="2">
    <source>
        <dbReference type="EMBL" id="EDW77901.2"/>
    </source>
</evidence>
<dbReference type="AlphaFoldDB" id="B4MZW6"/>
<feature type="compositionally biased region" description="Basic residues" evidence="1">
    <location>
        <begin position="429"/>
        <end position="438"/>
    </location>
</feature>
<feature type="region of interest" description="Disordered" evidence="1">
    <location>
        <begin position="185"/>
        <end position="226"/>
    </location>
</feature>
<dbReference type="HOGENOM" id="CLU_440948_0_0_1"/>
<evidence type="ECO:0000256" key="1">
    <source>
        <dbReference type="SAM" id="MobiDB-lite"/>
    </source>
</evidence>
<feature type="compositionally biased region" description="Polar residues" evidence="1">
    <location>
        <begin position="454"/>
        <end position="465"/>
    </location>
</feature>
<feature type="compositionally biased region" description="Basic residues" evidence="1">
    <location>
        <begin position="99"/>
        <end position="120"/>
    </location>
</feature>
<name>B4MZW6_DROWI</name>
<gene>
    <name evidence="2" type="primary">Dwil\GK24729</name>
    <name evidence="2" type="ORF">Dwil_GK24729</name>
</gene>
<feature type="region of interest" description="Disordered" evidence="1">
    <location>
        <begin position="347"/>
        <end position="387"/>
    </location>
</feature>
<feature type="compositionally biased region" description="Acidic residues" evidence="1">
    <location>
        <begin position="33"/>
        <end position="44"/>
    </location>
</feature>
<feature type="compositionally biased region" description="Basic and acidic residues" evidence="1">
    <location>
        <begin position="9"/>
        <end position="21"/>
    </location>
</feature>
<proteinExistence type="predicted"/>
<feature type="compositionally biased region" description="Acidic residues" evidence="1">
    <location>
        <begin position="193"/>
        <end position="209"/>
    </location>
</feature>
<dbReference type="Proteomes" id="UP000007798">
    <property type="component" value="Unassembled WGS sequence"/>
</dbReference>
<organism evidence="2 3">
    <name type="scientific">Drosophila willistoni</name>
    <name type="common">Fruit fly</name>
    <dbReference type="NCBI Taxonomy" id="7260"/>
    <lineage>
        <taxon>Eukaryota</taxon>
        <taxon>Metazoa</taxon>
        <taxon>Ecdysozoa</taxon>
        <taxon>Arthropoda</taxon>
        <taxon>Hexapoda</taxon>
        <taxon>Insecta</taxon>
        <taxon>Pterygota</taxon>
        <taxon>Neoptera</taxon>
        <taxon>Endopterygota</taxon>
        <taxon>Diptera</taxon>
        <taxon>Brachycera</taxon>
        <taxon>Muscomorpha</taxon>
        <taxon>Ephydroidea</taxon>
        <taxon>Drosophilidae</taxon>
        <taxon>Drosophila</taxon>
        <taxon>Sophophora</taxon>
    </lineage>
</organism>
<accession>B4MZW6</accession>
<dbReference type="EMBL" id="CH963920">
    <property type="protein sequence ID" value="EDW77901.2"/>
    <property type="molecule type" value="Genomic_DNA"/>
</dbReference>
<dbReference type="OrthoDB" id="7868763at2759"/>
<feature type="region of interest" description="Disordered" evidence="1">
    <location>
        <begin position="85"/>
        <end position="129"/>
    </location>
</feature>
<feature type="region of interest" description="Disordered" evidence="1">
    <location>
        <begin position="9"/>
        <end position="44"/>
    </location>
</feature>
<keyword evidence="3" id="KW-1185">Reference proteome</keyword>
<sequence>MELLDMVFRDGDESDISRSQRDLPASSIACDDNSSEEDYPPIFNDEESEEDCLDFLPPIEHPCFMRLILLRSPLLKQDPCANFSIVQDPNTTGSPNHLKSLRSKSRKRLGKLKGKKGKKPRVPDPPKIKLDAATQPSEVIQVIFTTEVGELKLQANDTTTVSTTTTNFEAETTTEINLIEKTTNQVETTTQETELEEEMETTETEEASTEDPFSFTEEPCNDTDEQDTNLCPQFLTPPEENGNSQLSSVRPAQRQRKVKNYVEPILYEGNFIKPRQRIGLLAQAVPQQRDYYVTNKQIMPRPKPKYRKRLPHSIYMNNIVRGLKCVDAPRPLQPYWGVKRLTSRPYAPLTYNPQRPSPPPSQSPAPFSVPVSIYHQNPNESEEDFGQEKEIVGSKSNYFDDSSSELWQGYGASNSNVDPCQLEHEHLQRRQQHIHKPPYQKVPKDDQQSVDYAHQQQQMPENFFT</sequence>
<evidence type="ECO:0000313" key="3">
    <source>
        <dbReference type="Proteomes" id="UP000007798"/>
    </source>
</evidence>